<dbReference type="NCBIfam" id="TIGR00676">
    <property type="entry name" value="fadh2"/>
    <property type="match status" value="1"/>
</dbReference>
<dbReference type="GO" id="GO:0009086">
    <property type="term" value="P:methionine biosynthetic process"/>
    <property type="evidence" value="ECO:0007669"/>
    <property type="project" value="UniProtKB-KW"/>
</dbReference>
<dbReference type="Proteomes" id="UP000520814">
    <property type="component" value="Unassembled WGS sequence"/>
</dbReference>
<evidence type="ECO:0000256" key="4">
    <source>
        <dbReference type="ARBA" id="ARBA00022605"/>
    </source>
</evidence>
<dbReference type="AlphaFoldDB" id="A0A7W9W8Y3"/>
<evidence type="ECO:0000256" key="10">
    <source>
        <dbReference type="ARBA" id="ARBA00034478"/>
    </source>
</evidence>
<dbReference type="CDD" id="cd00537">
    <property type="entry name" value="MTHFR"/>
    <property type="match status" value="1"/>
</dbReference>
<sequence length="281" mass="31119">MRIDALFGGERPTLSFEFFPPQKTAGAEALFQTIHQLQALQPDFISITRTGGGTEPTLELTLRIQQELGIRAMSHLTCLHHSQPEMEAHLETLWQGGVRNVLALRGDPENGQLVFKAPKNGFAYANELTAFVAQRHDFCIGVAGYPEGHPQCLNLTRDIETLKAKLDAGGRFIITQLFFDNADFLRWRERCRASGITVPIVAGIMPIENVAQIKRFVTRCGAKIPQELLLKLEAVEGNPDEVYNVGIGHAIAQCQELLREGVDYTLNKSKATAQIGEALTR</sequence>
<dbReference type="InterPro" id="IPR004620">
    <property type="entry name" value="MTHF_reductase_bac"/>
</dbReference>
<dbReference type="PANTHER" id="PTHR45754">
    <property type="entry name" value="METHYLENETETRAHYDROFOLATE REDUCTASE"/>
    <property type="match status" value="1"/>
</dbReference>
<comment type="caution">
    <text evidence="13">The sequence shown here is derived from an EMBL/GenBank/DDBJ whole genome shotgun (WGS) entry which is preliminary data.</text>
</comment>
<evidence type="ECO:0000313" key="14">
    <source>
        <dbReference type="Proteomes" id="UP000520814"/>
    </source>
</evidence>
<dbReference type="PANTHER" id="PTHR45754:SF3">
    <property type="entry name" value="METHYLENETETRAHYDROFOLATE REDUCTASE (NADPH)"/>
    <property type="match status" value="1"/>
</dbReference>
<evidence type="ECO:0000256" key="3">
    <source>
        <dbReference type="ARBA" id="ARBA00006743"/>
    </source>
</evidence>
<comment type="similarity">
    <text evidence="3 12">Belongs to the methylenetetrahydrofolate reductase family.</text>
</comment>
<accession>A0A7W9W8Y3</accession>
<protein>
    <recommendedName>
        <fullName evidence="12">Methylenetetrahydrofolate reductase</fullName>
        <ecNumber evidence="12">1.5.1.54</ecNumber>
    </recommendedName>
</protein>
<dbReference type="EMBL" id="JACHGW010000003">
    <property type="protein sequence ID" value="MBB6052067.1"/>
    <property type="molecule type" value="Genomic_DNA"/>
</dbReference>
<evidence type="ECO:0000256" key="9">
    <source>
        <dbReference type="ARBA" id="ARBA00023167"/>
    </source>
</evidence>
<dbReference type="InterPro" id="IPR003171">
    <property type="entry name" value="Mehydrof_redctse-like"/>
</dbReference>
<keyword evidence="9" id="KW-0486">Methionine biosynthesis</keyword>
<dbReference type="InterPro" id="IPR029041">
    <property type="entry name" value="FAD-linked_oxidoreductase-like"/>
</dbReference>
<dbReference type="GO" id="GO:0035999">
    <property type="term" value="P:tetrahydrofolate interconversion"/>
    <property type="evidence" value="ECO:0007669"/>
    <property type="project" value="UniProtKB-UniPathway"/>
</dbReference>
<evidence type="ECO:0000256" key="5">
    <source>
        <dbReference type="ARBA" id="ARBA00022630"/>
    </source>
</evidence>
<proteinExistence type="inferred from homology"/>
<dbReference type="EC" id="1.5.1.54" evidence="12"/>
<evidence type="ECO:0000256" key="12">
    <source>
        <dbReference type="RuleBase" id="RU003862"/>
    </source>
</evidence>
<dbReference type="RefSeq" id="WP_184200297.1">
    <property type="nucleotide sequence ID" value="NZ_JACHGW010000003.1"/>
</dbReference>
<name>A0A7W9W8Y3_ARMRO</name>
<keyword evidence="4" id="KW-0028">Amino-acid biosynthesis</keyword>
<evidence type="ECO:0000256" key="7">
    <source>
        <dbReference type="ARBA" id="ARBA00023002"/>
    </source>
</evidence>
<gene>
    <name evidence="13" type="ORF">HNQ39_003877</name>
</gene>
<dbReference type="UniPathway" id="UPA00193"/>
<dbReference type="SUPFAM" id="SSF51730">
    <property type="entry name" value="FAD-linked oxidoreductase"/>
    <property type="match status" value="1"/>
</dbReference>
<comment type="pathway">
    <text evidence="10">Amino-acid biosynthesis; L-methionine biosynthesis via de novo pathway.</text>
</comment>
<keyword evidence="5 12" id="KW-0285">Flavoprotein</keyword>
<keyword evidence="7 12" id="KW-0560">Oxidoreductase</keyword>
<organism evidence="13 14">
    <name type="scientific">Armatimonas rosea</name>
    <dbReference type="NCBI Taxonomy" id="685828"/>
    <lineage>
        <taxon>Bacteria</taxon>
        <taxon>Bacillati</taxon>
        <taxon>Armatimonadota</taxon>
        <taxon>Armatimonadia</taxon>
        <taxon>Armatimonadales</taxon>
        <taxon>Armatimonadaceae</taxon>
        <taxon>Armatimonas</taxon>
    </lineage>
</organism>
<reference evidence="13 14" key="1">
    <citation type="submission" date="2020-08" db="EMBL/GenBank/DDBJ databases">
        <title>Genomic Encyclopedia of Type Strains, Phase IV (KMG-IV): sequencing the most valuable type-strain genomes for metagenomic binning, comparative biology and taxonomic classification.</title>
        <authorList>
            <person name="Goeker M."/>
        </authorList>
    </citation>
    <scope>NUCLEOTIDE SEQUENCE [LARGE SCALE GENOMIC DNA]</scope>
    <source>
        <strain evidence="13 14">DSM 23562</strain>
    </source>
</reference>
<comment type="catalytic activity">
    <reaction evidence="11">
        <text>(6S)-5-methyl-5,6,7,8-tetrahydrofolate + NAD(+) = (6R)-5,10-methylene-5,6,7,8-tetrahydrofolate + NADH + H(+)</text>
        <dbReference type="Rhea" id="RHEA:19821"/>
        <dbReference type="ChEBI" id="CHEBI:15378"/>
        <dbReference type="ChEBI" id="CHEBI:15636"/>
        <dbReference type="ChEBI" id="CHEBI:18608"/>
        <dbReference type="ChEBI" id="CHEBI:57540"/>
        <dbReference type="ChEBI" id="CHEBI:57945"/>
        <dbReference type="EC" id="1.5.1.54"/>
    </reaction>
    <physiologicalReaction direction="right-to-left" evidence="11">
        <dbReference type="Rhea" id="RHEA:19823"/>
    </physiologicalReaction>
</comment>
<dbReference type="Gene3D" id="3.20.20.220">
    <property type="match status" value="1"/>
</dbReference>
<evidence type="ECO:0000256" key="8">
    <source>
        <dbReference type="ARBA" id="ARBA00023027"/>
    </source>
</evidence>
<dbReference type="GO" id="GO:0071949">
    <property type="term" value="F:FAD binding"/>
    <property type="evidence" value="ECO:0007669"/>
    <property type="project" value="TreeGrafter"/>
</dbReference>
<dbReference type="GO" id="GO:0005829">
    <property type="term" value="C:cytosol"/>
    <property type="evidence" value="ECO:0007669"/>
    <property type="project" value="InterPro"/>
</dbReference>
<evidence type="ECO:0000256" key="2">
    <source>
        <dbReference type="ARBA" id="ARBA00004777"/>
    </source>
</evidence>
<keyword evidence="14" id="KW-1185">Reference proteome</keyword>
<evidence type="ECO:0000256" key="11">
    <source>
        <dbReference type="ARBA" id="ARBA00048628"/>
    </source>
</evidence>
<comment type="pathway">
    <text evidence="2 12">One-carbon metabolism; tetrahydrofolate interconversion.</text>
</comment>
<evidence type="ECO:0000256" key="1">
    <source>
        <dbReference type="ARBA" id="ARBA00001974"/>
    </source>
</evidence>
<evidence type="ECO:0000256" key="6">
    <source>
        <dbReference type="ARBA" id="ARBA00022827"/>
    </source>
</evidence>
<dbReference type="Pfam" id="PF02219">
    <property type="entry name" value="MTHFR"/>
    <property type="match status" value="1"/>
</dbReference>
<evidence type="ECO:0000313" key="13">
    <source>
        <dbReference type="EMBL" id="MBB6052067.1"/>
    </source>
</evidence>
<dbReference type="GO" id="GO:0106312">
    <property type="term" value="F:methylenetetrahydrofolate reductase (NADH) activity"/>
    <property type="evidence" value="ECO:0007669"/>
    <property type="project" value="UniProtKB-EC"/>
</dbReference>
<keyword evidence="6 12" id="KW-0274">FAD</keyword>
<comment type="cofactor">
    <cofactor evidence="1 12">
        <name>FAD</name>
        <dbReference type="ChEBI" id="CHEBI:57692"/>
    </cofactor>
</comment>
<keyword evidence="8" id="KW-0520">NAD</keyword>